<feature type="chain" id="PRO_5003821413" evidence="2">
    <location>
        <begin position="23"/>
        <end position="126"/>
    </location>
</feature>
<dbReference type="Proteomes" id="UP000003163">
    <property type="component" value="Unassembled WGS sequence"/>
</dbReference>
<reference evidence="3 4" key="1">
    <citation type="submission" date="2011-08" db="EMBL/GenBank/DDBJ databases">
        <authorList>
            <person name="Liu Z.J."/>
            <person name="Shi F.L."/>
            <person name="Lu J.Q."/>
            <person name="Li M."/>
            <person name="Wang Z.L."/>
        </authorList>
    </citation>
    <scope>NUCLEOTIDE SEQUENCE [LARGE SCALE GENOMIC DNA]</scope>
    <source>
        <strain evidence="3 4">USNM 41457</strain>
    </source>
</reference>
<accession>J9D7E9</accession>
<reference evidence="4" key="2">
    <citation type="submission" date="2015-07" db="EMBL/GenBank/DDBJ databases">
        <title>Contrasting host-pathogen interactions and genome evolution in two generalist and specialist microsporidian pathogens of mosquitoes.</title>
        <authorList>
            <consortium name="The Broad Institute Genomics Platform"/>
            <consortium name="The Broad Institute Genome Sequencing Center for Infectious Disease"/>
            <person name="Cuomo C.A."/>
            <person name="Sanscrainte N.D."/>
            <person name="Goldberg J.M."/>
            <person name="Heiman D."/>
            <person name="Young S."/>
            <person name="Zeng Q."/>
            <person name="Becnel J.J."/>
            <person name="Birren B.W."/>
        </authorList>
    </citation>
    <scope>NUCLEOTIDE SEQUENCE [LARGE SCALE GENOMIC DNA]</scope>
    <source>
        <strain evidence="4">USNM 41457</strain>
    </source>
</reference>
<gene>
    <name evidence="3" type="ORF">EDEG_02214</name>
</gene>
<keyword evidence="2" id="KW-0732">Signal</keyword>
<dbReference type="VEuPathDB" id="MicrosporidiaDB:EDEG_02214"/>
<protein>
    <submittedName>
        <fullName evidence="3">Uncharacterized protein</fullName>
    </submittedName>
</protein>
<proteinExistence type="predicted"/>
<feature type="signal peptide" evidence="2">
    <location>
        <begin position="1"/>
        <end position="22"/>
    </location>
</feature>
<dbReference type="InParanoid" id="J9D7E9"/>
<organism evidence="3 4">
    <name type="scientific">Edhazardia aedis (strain USNM 41457)</name>
    <name type="common">Microsporidian parasite</name>
    <dbReference type="NCBI Taxonomy" id="1003232"/>
    <lineage>
        <taxon>Eukaryota</taxon>
        <taxon>Fungi</taxon>
        <taxon>Fungi incertae sedis</taxon>
        <taxon>Microsporidia</taxon>
        <taxon>Edhazardia</taxon>
    </lineage>
</organism>
<dbReference type="AlphaFoldDB" id="J9D7E9"/>
<name>J9D7E9_EDHAE</name>
<dbReference type="EMBL" id="AFBI03000037">
    <property type="protein sequence ID" value="EJW03449.1"/>
    <property type="molecule type" value="Genomic_DNA"/>
</dbReference>
<dbReference type="HOGENOM" id="CLU_1981574_0_0_1"/>
<evidence type="ECO:0000313" key="3">
    <source>
        <dbReference type="EMBL" id="EJW03449.1"/>
    </source>
</evidence>
<sequence length="126" mass="14946">MTIHNWLFKITLLNIWVAECTFLDYKKIKENISKLKNEIDQVNLRLNVSSLQPNVKAGIDQEIENTERIIQNRSWGENENESDYKEKLRKLHDCKKAFNERIFQLTAEKVELECQLGIQEANLQRL</sequence>
<keyword evidence="1" id="KW-0175">Coiled coil</keyword>
<evidence type="ECO:0000256" key="2">
    <source>
        <dbReference type="SAM" id="SignalP"/>
    </source>
</evidence>
<keyword evidence="4" id="KW-1185">Reference proteome</keyword>
<comment type="caution">
    <text evidence="3">The sequence shown here is derived from an EMBL/GenBank/DDBJ whole genome shotgun (WGS) entry which is preliminary data.</text>
</comment>
<feature type="coiled-coil region" evidence="1">
    <location>
        <begin position="25"/>
        <end position="52"/>
    </location>
</feature>
<evidence type="ECO:0000256" key="1">
    <source>
        <dbReference type="SAM" id="Coils"/>
    </source>
</evidence>
<evidence type="ECO:0000313" key="4">
    <source>
        <dbReference type="Proteomes" id="UP000003163"/>
    </source>
</evidence>